<sequence length="72" mass="8181">MELTVGQRLKINRVEDGNRMLKRRLLDFGLIEGAVITIQQILPFGGPLILEYEGTTIGMRQSDIKILHMESI</sequence>
<dbReference type="PANTHER" id="PTHR42954:SF1">
    <property type="entry name" value="FERROUS IRON TRANSPORTER FEOA DOMAIN-CONTAINING PROTEIN"/>
    <property type="match status" value="1"/>
</dbReference>
<dbReference type="InterPro" id="IPR007167">
    <property type="entry name" value="Fe-transptr_FeoA-like"/>
</dbReference>
<dbReference type="GO" id="GO:0046914">
    <property type="term" value="F:transition metal ion binding"/>
    <property type="evidence" value="ECO:0007669"/>
    <property type="project" value="InterPro"/>
</dbReference>
<dbReference type="SUPFAM" id="SSF50037">
    <property type="entry name" value="C-terminal domain of transcriptional repressors"/>
    <property type="match status" value="1"/>
</dbReference>
<protein>
    <submittedName>
        <fullName evidence="3">Ferrous iron transport protein A</fullName>
    </submittedName>
</protein>
<dbReference type="SMART" id="SM00899">
    <property type="entry name" value="FeoA"/>
    <property type="match status" value="1"/>
</dbReference>
<dbReference type="PANTHER" id="PTHR42954">
    <property type="entry name" value="FE(2+) TRANSPORT PROTEIN A"/>
    <property type="match status" value="1"/>
</dbReference>
<comment type="caution">
    <text evidence="3">The sequence shown here is derived from an EMBL/GenBank/DDBJ whole genome shotgun (WGS) entry which is preliminary data.</text>
</comment>
<dbReference type="Proteomes" id="UP000588491">
    <property type="component" value="Unassembled WGS sequence"/>
</dbReference>
<dbReference type="InterPro" id="IPR008988">
    <property type="entry name" value="Transcriptional_repressor_C"/>
</dbReference>
<dbReference type="EMBL" id="JABBPK010000001">
    <property type="protein sequence ID" value="NMO76635.1"/>
    <property type="molecule type" value="Genomic_DNA"/>
</dbReference>
<gene>
    <name evidence="3" type="ORF">HHU08_06490</name>
</gene>
<dbReference type="Gene3D" id="2.30.30.90">
    <property type="match status" value="1"/>
</dbReference>
<dbReference type="RefSeq" id="WP_016201909.1">
    <property type="nucleotide sequence ID" value="NZ_JABBPK010000001.1"/>
</dbReference>
<organism evidence="3 4">
    <name type="scientific">Niallia alba</name>
    <dbReference type="NCBI Taxonomy" id="2729105"/>
    <lineage>
        <taxon>Bacteria</taxon>
        <taxon>Bacillati</taxon>
        <taxon>Bacillota</taxon>
        <taxon>Bacilli</taxon>
        <taxon>Bacillales</taxon>
        <taxon>Bacillaceae</taxon>
        <taxon>Niallia</taxon>
    </lineage>
</organism>
<dbReference type="InterPro" id="IPR052713">
    <property type="entry name" value="FeoA"/>
</dbReference>
<evidence type="ECO:0000259" key="2">
    <source>
        <dbReference type="SMART" id="SM00899"/>
    </source>
</evidence>
<evidence type="ECO:0000313" key="3">
    <source>
        <dbReference type="EMBL" id="NMO76635.1"/>
    </source>
</evidence>
<dbReference type="Pfam" id="PF04023">
    <property type="entry name" value="FeoA"/>
    <property type="match status" value="1"/>
</dbReference>
<dbReference type="AlphaFoldDB" id="A0A7Y0K7F7"/>
<name>A0A7Y0K7F7_9BACI</name>
<keyword evidence="1" id="KW-0408">Iron</keyword>
<keyword evidence="4" id="KW-1185">Reference proteome</keyword>
<accession>A0A7Y0K7F7</accession>
<proteinExistence type="predicted"/>
<evidence type="ECO:0000256" key="1">
    <source>
        <dbReference type="ARBA" id="ARBA00023004"/>
    </source>
</evidence>
<dbReference type="InterPro" id="IPR038157">
    <property type="entry name" value="FeoA_core_dom"/>
</dbReference>
<reference evidence="3 4" key="1">
    <citation type="submission" date="2020-04" db="EMBL/GenBank/DDBJ databases">
        <title>Bacillus sp. UniB3 isolated from commercial digestive syrup.</title>
        <authorList>
            <person name="Thorat V."/>
            <person name="Kirdat K."/>
            <person name="Tiwarekar B."/>
            <person name="Yadav A."/>
        </authorList>
    </citation>
    <scope>NUCLEOTIDE SEQUENCE [LARGE SCALE GENOMIC DNA]</scope>
    <source>
        <strain evidence="3 4">UniB3</strain>
    </source>
</reference>
<evidence type="ECO:0000313" key="4">
    <source>
        <dbReference type="Proteomes" id="UP000588491"/>
    </source>
</evidence>
<feature type="domain" description="Ferrous iron transporter FeoA-like" evidence="2">
    <location>
        <begin position="1"/>
        <end position="71"/>
    </location>
</feature>